<feature type="transmembrane region" description="Helical" evidence="1">
    <location>
        <begin position="63"/>
        <end position="81"/>
    </location>
</feature>
<evidence type="ECO:0000313" key="2">
    <source>
        <dbReference type="EMBL" id="CAE1327815.1"/>
    </source>
</evidence>
<keyword evidence="3" id="KW-1185">Reference proteome</keyword>
<accession>A0A812EQU2</accession>
<keyword evidence="1" id="KW-1133">Transmembrane helix</keyword>
<feature type="transmembrane region" description="Helical" evidence="1">
    <location>
        <begin position="39"/>
        <end position="57"/>
    </location>
</feature>
<reference evidence="2" key="1">
    <citation type="submission" date="2021-01" db="EMBL/GenBank/DDBJ databases">
        <authorList>
            <person name="Li R."/>
            <person name="Bekaert M."/>
        </authorList>
    </citation>
    <scope>NUCLEOTIDE SEQUENCE</scope>
    <source>
        <strain evidence="2">Farmed</strain>
    </source>
</reference>
<feature type="transmembrane region" description="Helical" evidence="1">
    <location>
        <begin position="115"/>
        <end position="135"/>
    </location>
</feature>
<keyword evidence="1" id="KW-0472">Membrane</keyword>
<dbReference type="Proteomes" id="UP000597762">
    <property type="component" value="Unassembled WGS sequence"/>
</dbReference>
<dbReference type="EMBL" id="CAHIKZ030005510">
    <property type="protein sequence ID" value="CAE1327815.1"/>
    <property type="molecule type" value="Genomic_DNA"/>
</dbReference>
<name>A0A812EQU2_ACAPH</name>
<dbReference type="AlphaFoldDB" id="A0A812EQU2"/>
<evidence type="ECO:0000256" key="1">
    <source>
        <dbReference type="SAM" id="Phobius"/>
    </source>
</evidence>
<feature type="transmembrane region" description="Helical" evidence="1">
    <location>
        <begin position="88"/>
        <end position="109"/>
    </location>
</feature>
<protein>
    <submittedName>
        <fullName evidence="2">Uncharacterized protein</fullName>
    </submittedName>
</protein>
<gene>
    <name evidence="2" type="ORF">SPHA_77233</name>
</gene>
<evidence type="ECO:0000313" key="3">
    <source>
        <dbReference type="Proteomes" id="UP000597762"/>
    </source>
</evidence>
<proteinExistence type="predicted"/>
<sequence length="150" mass="17749">MSSLSQGQYLAILCEHPPFLIRSLSTAPDRISSSVYPNFLLPFMITDISFLLIFSIYPYLTDLPLKFLVILFVVFLFSLLSRSVVYFIAVKIILLLIRPLLLSHFLFIFPPFPFLFHHTFLFFLYFYLFLSILYLMENLLSFPFYVTFLR</sequence>
<organism evidence="2 3">
    <name type="scientific">Acanthosepion pharaonis</name>
    <name type="common">Pharaoh cuttlefish</name>
    <name type="synonym">Sepia pharaonis</name>
    <dbReference type="NCBI Taxonomy" id="158019"/>
    <lineage>
        <taxon>Eukaryota</taxon>
        <taxon>Metazoa</taxon>
        <taxon>Spiralia</taxon>
        <taxon>Lophotrochozoa</taxon>
        <taxon>Mollusca</taxon>
        <taxon>Cephalopoda</taxon>
        <taxon>Coleoidea</taxon>
        <taxon>Decapodiformes</taxon>
        <taxon>Sepiida</taxon>
        <taxon>Sepiina</taxon>
        <taxon>Sepiidae</taxon>
        <taxon>Acanthosepion</taxon>
    </lineage>
</organism>
<keyword evidence="1" id="KW-0812">Transmembrane</keyword>
<comment type="caution">
    <text evidence="2">The sequence shown here is derived from an EMBL/GenBank/DDBJ whole genome shotgun (WGS) entry which is preliminary data.</text>
</comment>